<organism evidence="4 5">
    <name type="scientific">Hymenobacter oligotrophus</name>
    <dbReference type="NCBI Taxonomy" id="2319843"/>
    <lineage>
        <taxon>Bacteria</taxon>
        <taxon>Pseudomonadati</taxon>
        <taxon>Bacteroidota</taxon>
        <taxon>Cytophagia</taxon>
        <taxon>Cytophagales</taxon>
        <taxon>Hymenobacteraceae</taxon>
        <taxon>Hymenobacter</taxon>
    </lineage>
</organism>
<sequence>MKIISSLLVLGALALTLSAQAQTRPAPRKAATPPPRPVLKNAGVKDGVLMKQGKVMITENGFTSELTAPNIKSFPNGTKVQADGVVVLADGNTSQLQEGDYMSLSGRLTTARMKAEQDSLMQAVKGGQSGKAKMKSKRKG</sequence>
<dbReference type="Pfam" id="PF20606">
    <property type="entry name" value="DUF6799"/>
    <property type="match status" value="1"/>
</dbReference>
<feature type="signal peptide" evidence="2">
    <location>
        <begin position="1"/>
        <end position="21"/>
    </location>
</feature>
<dbReference type="Proteomes" id="UP000262802">
    <property type="component" value="Chromosome"/>
</dbReference>
<dbReference type="EMBL" id="CP032317">
    <property type="protein sequence ID" value="AYA37887.1"/>
    <property type="molecule type" value="Genomic_DNA"/>
</dbReference>
<dbReference type="OrthoDB" id="883513at2"/>
<gene>
    <name evidence="4" type="ORF">D3Y59_13045</name>
</gene>
<feature type="domain" description="DUF6799" evidence="3">
    <location>
        <begin position="45"/>
        <end position="108"/>
    </location>
</feature>
<evidence type="ECO:0000259" key="3">
    <source>
        <dbReference type="Pfam" id="PF20606"/>
    </source>
</evidence>
<feature type="compositionally biased region" description="Low complexity" evidence="1">
    <location>
        <begin position="21"/>
        <end position="31"/>
    </location>
</feature>
<name>A0A3B7RU98_9BACT</name>
<reference evidence="4 5" key="1">
    <citation type="submission" date="2018-09" db="EMBL/GenBank/DDBJ databases">
        <title>Hymenobacter medium sp. nov., isolated from R2A medium.</title>
        <authorList>
            <person name="Yingchao G."/>
        </authorList>
    </citation>
    <scope>NUCLEOTIDE SEQUENCE [LARGE SCALE GENOMIC DNA]</scope>
    <source>
        <strain evidence="5">sh-6</strain>
    </source>
</reference>
<protein>
    <recommendedName>
        <fullName evidence="3">DUF6799 domain-containing protein</fullName>
    </recommendedName>
</protein>
<dbReference type="RefSeq" id="WP_119445445.1">
    <property type="nucleotide sequence ID" value="NZ_CP032317.1"/>
</dbReference>
<proteinExistence type="predicted"/>
<evidence type="ECO:0000313" key="5">
    <source>
        <dbReference type="Proteomes" id="UP000262802"/>
    </source>
</evidence>
<keyword evidence="2" id="KW-0732">Signal</keyword>
<evidence type="ECO:0000256" key="1">
    <source>
        <dbReference type="SAM" id="MobiDB-lite"/>
    </source>
</evidence>
<evidence type="ECO:0000256" key="2">
    <source>
        <dbReference type="SAM" id="SignalP"/>
    </source>
</evidence>
<dbReference type="AlphaFoldDB" id="A0A3B7RU98"/>
<dbReference type="InterPro" id="IPR046478">
    <property type="entry name" value="DUF6799"/>
</dbReference>
<evidence type="ECO:0000313" key="4">
    <source>
        <dbReference type="EMBL" id="AYA37887.1"/>
    </source>
</evidence>
<keyword evidence="5" id="KW-1185">Reference proteome</keyword>
<feature type="chain" id="PRO_5017681855" description="DUF6799 domain-containing protein" evidence="2">
    <location>
        <begin position="22"/>
        <end position="140"/>
    </location>
</feature>
<accession>A0A3B7RU98</accession>
<feature type="region of interest" description="Disordered" evidence="1">
    <location>
        <begin position="21"/>
        <end position="41"/>
    </location>
</feature>
<dbReference type="KEGG" id="hyh:D3Y59_13045"/>